<evidence type="ECO:0000313" key="18">
    <source>
        <dbReference type="Proteomes" id="UP000197025"/>
    </source>
</evidence>
<evidence type="ECO:0000256" key="11">
    <source>
        <dbReference type="ARBA" id="ARBA00022984"/>
    </source>
</evidence>
<comment type="catalytic activity">
    <reaction evidence="14">
        <text>alpha-D-glucosamine 1-phosphate + acetyl-CoA = N-acetyl-alpha-D-glucosamine 1-phosphate + CoA + H(+)</text>
        <dbReference type="Rhea" id="RHEA:13725"/>
        <dbReference type="ChEBI" id="CHEBI:15378"/>
        <dbReference type="ChEBI" id="CHEBI:57287"/>
        <dbReference type="ChEBI" id="CHEBI:57288"/>
        <dbReference type="ChEBI" id="CHEBI:57776"/>
        <dbReference type="ChEBI" id="CHEBI:58516"/>
        <dbReference type="EC" id="2.3.1.157"/>
    </reaction>
</comment>
<dbReference type="PANTHER" id="PTHR43584">
    <property type="entry name" value="NUCLEOTIDYL TRANSFERASE"/>
    <property type="match status" value="1"/>
</dbReference>
<sequence>MNGKLRKVIIRDRRLIPPFNEPARDLMVLNKPLWLHQRDLLAPYCDEELEVDSLDEVPDDRVPTLVYRDNLFFDEPFLRTFLERARRLNKACRVAFALNDPAIVHHALPLQRGIRREGDVYVADMWYFPYGKESYARPLVIETLAREIGYYRVPRYMAPRQGDLTFWVPLRAFLSIEHWVHVFMANSPFGIFAEGARMEDRIQRLDVKLRILWRAMLERRQVLSSSALVRIGRNVQIDPTAVLQGPTIIGDNVTIGAGAVVANSIIGNNVNIGQGVQVLLSVVGDGCFLPFRAALFMTTMMEHSMVAQNTCLQLCVVGRDTFIGAGTTFTDFNLLPKPIRTHFRGELVEAGMPVLGGCVGHHCRLGSGLVIYPARMIESDVVLFATSDHHVITRNVYYEDSDHLRIPGGAALYPRLYPREEEVGQPEAAPALERGNAP</sequence>
<evidence type="ECO:0000256" key="10">
    <source>
        <dbReference type="ARBA" id="ARBA00022960"/>
    </source>
</evidence>
<dbReference type="InterPro" id="IPR001451">
    <property type="entry name" value="Hexapep"/>
</dbReference>
<keyword evidence="8" id="KW-0479">Metal-binding</keyword>
<dbReference type="GO" id="GO:0019134">
    <property type="term" value="F:glucosamine-1-phosphate N-acetyltransferase activity"/>
    <property type="evidence" value="ECO:0007669"/>
    <property type="project" value="UniProtKB-EC"/>
</dbReference>
<dbReference type="GO" id="GO:0071555">
    <property type="term" value="P:cell wall organization"/>
    <property type="evidence" value="ECO:0007669"/>
    <property type="project" value="UniProtKB-KW"/>
</dbReference>
<keyword evidence="5" id="KW-0963">Cytoplasm</keyword>
<keyword evidence="10" id="KW-0133">Cell shape</keyword>
<keyword evidence="7" id="KW-0548">Nucleotidyltransferase</keyword>
<dbReference type="InterPro" id="IPR011004">
    <property type="entry name" value="Trimer_LpxA-like_sf"/>
</dbReference>
<evidence type="ECO:0000256" key="6">
    <source>
        <dbReference type="ARBA" id="ARBA00022679"/>
    </source>
</evidence>
<evidence type="ECO:0000256" key="8">
    <source>
        <dbReference type="ARBA" id="ARBA00022723"/>
    </source>
</evidence>
<dbReference type="GO" id="GO:0008360">
    <property type="term" value="P:regulation of cell shape"/>
    <property type="evidence" value="ECO:0007669"/>
    <property type="project" value="UniProtKB-KW"/>
</dbReference>
<comment type="similarity">
    <text evidence="4">In the N-terminal section; belongs to the N-acetylglucosamine-1-phosphate uridyltransferase family.</text>
</comment>
<evidence type="ECO:0000256" key="2">
    <source>
        <dbReference type="ARBA" id="ARBA00004496"/>
    </source>
</evidence>
<evidence type="ECO:0000256" key="13">
    <source>
        <dbReference type="ARBA" id="ARBA00023316"/>
    </source>
</evidence>
<dbReference type="RefSeq" id="WP_200808113.1">
    <property type="nucleotide sequence ID" value="NZ_FYEK01000027.1"/>
</dbReference>
<accession>A0A212QVY6</accession>
<evidence type="ECO:0000256" key="1">
    <source>
        <dbReference type="ARBA" id="ARBA00001946"/>
    </source>
</evidence>
<proteinExistence type="inferred from homology"/>
<comment type="subcellular location">
    <subcellularLocation>
        <location evidence="2">Cytoplasm</location>
    </subcellularLocation>
</comment>
<keyword evidence="18" id="KW-1185">Reference proteome</keyword>
<organism evidence="17 18">
    <name type="scientific">Thermoflexus hugenholtzii JAD2</name>
    <dbReference type="NCBI Taxonomy" id="877466"/>
    <lineage>
        <taxon>Bacteria</taxon>
        <taxon>Bacillati</taxon>
        <taxon>Chloroflexota</taxon>
        <taxon>Thermoflexia</taxon>
        <taxon>Thermoflexales</taxon>
        <taxon>Thermoflexaceae</taxon>
        <taxon>Thermoflexus</taxon>
    </lineage>
</organism>
<dbReference type="Pfam" id="PF00132">
    <property type="entry name" value="Hexapep"/>
    <property type="match status" value="1"/>
</dbReference>
<dbReference type="SUPFAM" id="SSF51161">
    <property type="entry name" value="Trimeric LpxA-like enzymes"/>
    <property type="match status" value="1"/>
</dbReference>
<keyword evidence="9" id="KW-0460">Magnesium</keyword>
<evidence type="ECO:0000256" key="16">
    <source>
        <dbReference type="ARBA" id="ARBA00049628"/>
    </source>
</evidence>
<dbReference type="Gene3D" id="2.160.10.10">
    <property type="entry name" value="Hexapeptide repeat proteins"/>
    <property type="match status" value="1"/>
</dbReference>
<dbReference type="InParanoid" id="A0A212QVY6"/>
<evidence type="ECO:0000256" key="4">
    <source>
        <dbReference type="ARBA" id="ARBA00007947"/>
    </source>
</evidence>
<dbReference type="GO" id="GO:0003977">
    <property type="term" value="F:UDP-N-acetylglucosamine diphosphorylase activity"/>
    <property type="evidence" value="ECO:0007669"/>
    <property type="project" value="UniProtKB-EC"/>
</dbReference>
<gene>
    <name evidence="17" type="ORF">SAMN02746019_00007330</name>
</gene>
<keyword evidence="13" id="KW-0961">Cell wall biogenesis/degradation</keyword>
<name>A0A212QVY6_9CHLR</name>
<comment type="function">
    <text evidence="16">Catalyzes the last two sequential reactions in the de novo biosynthetic pathway for UDP-N-acetylglucosamine (UDP-GlcNAc). The C-terminal domain catalyzes the transfer of acetyl group from acetyl coenzyme A to glucosamine-1-phosphate (GlcN-1-P) to produce N-acetylglucosamine-1-phosphate (GlcNAc-1-P), which is converted into UDP-GlcNAc by the transfer of uridine 5-monophosphate (from uridine 5-triphosphate), a reaction catalyzed by the N-terminal domain.</text>
</comment>
<dbReference type="InterPro" id="IPR050065">
    <property type="entry name" value="GlmU-like"/>
</dbReference>
<dbReference type="GO" id="GO:0005737">
    <property type="term" value="C:cytoplasm"/>
    <property type="evidence" value="ECO:0007669"/>
    <property type="project" value="UniProtKB-SubCell"/>
</dbReference>
<evidence type="ECO:0000256" key="3">
    <source>
        <dbReference type="ARBA" id="ARBA00007707"/>
    </source>
</evidence>
<keyword evidence="6 17" id="KW-0808">Transferase</keyword>
<dbReference type="PANTHER" id="PTHR43584:SF3">
    <property type="entry name" value="BIFUNCTIONAL PROTEIN GLMU"/>
    <property type="match status" value="1"/>
</dbReference>
<comment type="similarity">
    <text evidence="3">In the C-terminal section; belongs to the transferase hexapeptide repeat family.</text>
</comment>
<reference evidence="18" key="1">
    <citation type="submission" date="2017-06" db="EMBL/GenBank/DDBJ databases">
        <authorList>
            <person name="Varghese N."/>
            <person name="Submissions S."/>
        </authorList>
    </citation>
    <scope>NUCLEOTIDE SEQUENCE [LARGE SCALE GENOMIC DNA]</scope>
    <source>
        <strain evidence="18">JAD2</strain>
    </source>
</reference>
<keyword evidence="12" id="KW-0012">Acyltransferase</keyword>
<comment type="cofactor">
    <cofactor evidence="1">
        <name>Mg(2+)</name>
        <dbReference type="ChEBI" id="CHEBI:18420"/>
    </cofactor>
</comment>
<dbReference type="Proteomes" id="UP000197025">
    <property type="component" value="Unassembled WGS sequence"/>
</dbReference>
<evidence type="ECO:0000256" key="12">
    <source>
        <dbReference type="ARBA" id="ARBA00023315"/>
    </source>
</evidence>
<evidence type="ECO:0000256" key="14">
    <source>
        <dbReference type="ARBA" id="ARBA00048247"/>
    </source>
</evidence>
<evidence type="ECO:0000256" key="15">
    <source>
        <dbReference type="ARBA" id="ARBA00048493"/>
    </source>
</evidence>
<dbReference type="GO" id="GO:0046872">
    <property type="term" value="F:metal ion binding"/>
    <property type="evidence" value="ECO:0007669"/>
    <property type="project" value="UniProtKB-KW"/>
</dbReference>
<dbReference type="GO" id="GO:0009252">
    <property type="term" value="P:peptidoglycan biosynthetic process"/>
    <property type="evidence" value="ECO:0007669"/>
    <property type="project" value="UniProtKB-KW"/>
</dbReference>
<dbReference type="EMBL" id="FYEK01000027">
    <property type="protein sequence ID" value="SNB63879.1"/>
    <property type="molecule type" value="Genomic_DNA"/>
</dbReference>
<evidence type="ECO:0000256" key="9">
    <source>
        <dbReference type="ARBA" id="ARBA00022842"/>
    </source>
</evidence>
<dbReference type="AlphaFoldDB" id="A0A212QVY6"/>
<evidence type="ECO:0000256" key="5">
    <source>
        <dbReference type="ARBA" id="ARBA00022490"/>
    </source>
</evidence>
<comment type="catalytic activity">
    <reaction evidence="15">
        <text>N-acetyl-alpha-D-glucosamine 1-phosphate + UTP + H(+) = UDP-N-acetyl-alpha-D-glucosamine + diphosphate</text>
        <dbReference type="Rhea" id="RHEA:13509"/>
        <dbReference type="ChEBI" id="CHEBI:15378"/>
        <dbReference type="ChEBI" id="CHEBI:33019"/>
        <dbReference type="ChEBI" id="CHEBI:46398"/>
        <dbReference type="ChEBI" id="CHEBI:57705"/>
        <dbReference type="ChEBI" id="CHEBI:57776"/>
        <dbReference type="EC" id="2.7.7.23"/>
    </reaction>
</comment>
<keyword evidence="11" id="KW-0573">Peptidoglycan synthesis</keyword>
<protein>
    <submittedName>
        <fullName evidence="17">N-acetylglucosamine-1-phosphate uridyltransferase (Contains nucleotidyltransferase and I-patch acetyltransferase domains)</fullName>
    </submittedName>
</protein>
<evidence type="ECO:0000313" key="17">
    <source>
        <dbReference type="EMBL" id="SNB63879.1"/>
    </source>
</evidence>
<evidence type="ECO:0000256" key="7">
    <source>
        <dbReference type="ARBA" id="ARBA00022695"/>
    </source>
</evidence>